<gene>
    <name evidence="4" type="ORF">DLJ58_20605</name>
</gene>
<dbReference type="GO" id="GO:0016758">
    <property type="term" value="F:hexosyltransferase activity"/>
    <property type="evidence" value="ECO:0007669"/>
    <property type="project" value="TreeGrafter"/>
</dbReference>
<keyword evidence="2" id="KW-0808">Transferase</keyword>
<keyword evidence="5" id="KW-1185">Reference proteome</keyword>
<name>A0A3N9X451_9ACTN</name>
<dbReference type="EMBL" id="QGSY01000215">
    <property type="protein sequence ID" value="RQX07730.1"/>
    <property type="molecule type" value="Genomic_DNA"/>
</dbReference>
<comment type="caution">
    <text evidence="4">The sequence shown here is derived from an EMBL/GenBank/DDBJ whole genome shotgun (WGS) entry which is preliminary data.</text>
</comment>
<dbReference type="Pfam" id="PF13439">
    <property type="entry name" value="Glyco_transf_4"/>
    <property type="match status" value="1"/>
</dbReference>
<proteinExistence type="predicted"/>
<dbReference type="Proteomes" id="UP000266889">
    <property type="component" value="Unassembled WGS sequence"/>
</dbReference>
<dbReference type="GO" id="GO:1901137">
    <property type="term" value="P:carbohydrate derivative biosynthetic process"/>
    <property type="evidence" value="ECO:0007669"/>
    <property type="project" value="UniProtKB-ARBA"/>
</dbReference>
<protein>
    <submittedName>
        <fullName evidence="4">Glycoside hydrolase</fullName>
    </submittedName>
</protein>
<dbReference type="Pfam" id="PF13692">
    <property type="entry name" value="Glyco_trans_1_4"/>
    <property type="match status" value="1"/>
</dbReference>
<organism evidence="4 5">
    <name type="scientific">Micromonospora arida</name>
    <dbReference type="NCBI Taxonomy" id="2203715"/>
    <lineage>
        <taxon>Bacteria</taxon>
        <taxon>Bacillati</taxon>
        <taxon>Actinomycetota</taxon>
        <taxon>Actinomycetes</taxon>
        <taxon>Micromonosporales</taxon>
        <taxon>Micromonosporaceae</taxon>
        <taxon>Micromonospora</taxon>
    </lineage>
</organism>
<sequence>MAGADLVTQGVNVAHPDLQAEDVDQHAASPAIPRQRLVPARRSRAGVADSAVAWRPLRIAMIGQKGIPATYGGIERHVEEMASRLASYGHEVTVYCRRSYGETPADGYRGVRLRQTHTIASKHLDAIVHAATSTMAAMTARPDIVHYHGLGPALVAPLPRALSRARVVLTVHGLDNQRSKWGLAARAVLGSAHWFSGYVPHQRVAVSQGLAAHYSARFGRPTTYIPNGVNPARPARTRQIRERFGLTPGGYLLLVGRLVPEKAADLLIRAFRRTETPMRLAIVGGSSFTDDFVDRLRREAGADDRIVFTGFAYGDLLAELYAGAAGFVQPSRLEGLPLTLLEAAAYRLPVVASDIAPHVEVLKADAAGGRLFRDGDEDDLVRVLTSLLADLPGERAGAVALGERITSRYSWDTAARELEQLYLRLAPEPGRRSRARQAGAAD</sequence>
<dbReference type="AlphaFoldDB" id="A0A3N9X451"/>
<evidence type="ECO:0000259" key="3">
    <source>
        <dbReference type="Pfam" id="PF13439"/>
    </source>
</evidence>
<accession>A0A3N9X451</accession>
<keyword evidence="1" id="KW-0328">Glycosyltransferase</keyword>
<dbReference type="PANTHER" id="PTHR45947">
    <property type="entry name" value="SULFOQUINOVOSYL TRANSFERASE SQD2"/>
    <property type="match status" value="1"/>
</dbReference>
<dbReference type="GO" id="GO:0016787">
    <property type="term" value="F:hydrolase activity"/>
    <property type="evidence" value="ECO:0007669"/>
    <property type="project" value="UniProtKB-KW"/>
</dbReference>
<evidence type="ECO:0000313" key="5">
    <source>
        <dbReference type="Proteomes" id="UP000266889"/>
    </source>
</evidence>
<evidence type="ECO:0000256" key="2">
    <source>
        <dbReference type="ARBA" id="ARBA00022679"/>
    </source>
</evidence>
<reference evidence="4 5" key="1">
    <citation type="submission" date="2018-05" db="EMBL/GenBank/DDBJ databases">
        <title>Micromonospora from Atacama Desert.</title>
        <authorList>
            <person name="Carro L."/>
            <person name="Goodfellow M."/>
            <person name="Klenk H.-P."/>
        </authorList>
    </citation>
    <scope>NUCLEOTIDE SEQUENCE [LARGE SCALE GENOMIC DNA]</scope>
    <source>
        <strain evidence="4 5">LB32</strain>
    </source>
</reference>
<dbReference type="InterPro" id="IPR050194">
    <property type="entry name" value="Glycosyltransferase_grp1"/>
</dbReference>
<dbReference type="SUPFAM" id="SSF53756">
    <property type="entry name" value="UDP-Glycosyltransferase/glycogen phosphorylase"/>
    <property type="match status" value="1"/>
</dbReference>
<dbReference type="InterPro" id="IPR028098">
    <property type="entry name" value="Glyco_trans_4-like_N"/>
</dbReference>
<evidence type="ECO:0000313" key="4">
    <source>
        <dbReference type="EMBL" id="RQX07730.1"/>
    </source>
</evidence>
<dbReference type="PANTHER" id="PTHR45947:SF3">
    <property type="entry name" value="SULFOQUINOVOSYL TRANSFERASE SQD2"/>
    <property type="match status" value="1"/>
</dbReference>
<feature type="domain" description="Glycosyltransferase subfamily 4-like N-terminal" evidence="3">
    <location>
        <begin position="71"/>
        <end position="233"/>
    </location>
</feature>
<keyword evidence="4" id="KW-0378">Hydrolase</keyword>
<dbReference type="CDD" id="cd03801">
    <property type="entry name" value="GT4_PimA-like"/>
    <property type="match status" value="1"/>
</dbReference>
<dbReference type="Gene3D" id="3.40.50.2000">
    <property type="entry name" value="Glycogen Phosphorylase B"/>
    <property type="match status" value="2"/>
</dbReference>
<evidence type="ECO:0000256" key="1">
    <source>
        <dbReference type="ARBA" id="ARBA00022676"/>
    </source>
</evidence>